<comment type="caution">
    <text evidence="3">The sequence shown here is derived from an EMBL/GenBank/DDBJ whole genome shotgun (WGS) entry which is preliminary data.</text>
</comment>
<dbReference type="GO" id="GO:0004181">
    <property type="term" value="F:metallocarboxypeptidase activity"/>
    <property type="evidence" value="ECO:0007669"/>
    <property type="project" value="InterPro"/>
</dbReference>
<dbReference type="GO" id="GO:0006508">
    <property type="term" value="P:proteolysis"/>
    <property type="evidence" value="ECO:0007669"/>
    <property type="project" value="InterPro"/>
</dbReference>
<name>A0A4V6PC68_9PSEU</name>
<evidence type="ECO:0000313" key="3">
    <source>
        <dbReference type="EMBL" id="TDC88805.1"/>
    </source>
</evidence>
<evidence type="ECO:0000259" key="2">
    <source>
        <dbReference type="PROSITE" id="PS52035"/>
    </source>
</evidence>
<dbReference type="InterPro" id="IPR029062">
    <property type="entry name" value="Class_I_gatase-like"/>
</dbReference>
<dbReference type="AlphaFoldDB" id="A0A4V6PC68"/>
<proteinExistence type="inferred from homology"/>
<comment type="similarity">
    <text evidence="1">Belongs to the peptidase M14 family.</text>
</comment>
<dbReference type="InterPro" id="IPR000834">
    <property type="entry name" value="Peptidase_M14"/>
</dbReference>
<dbReference type="Gene3D" id="3.40.630.10">
    <property type="entry name" value="Zn peptidases"/>
    <property type="match status" value="1"/>
</dbReference>
<dbReference type="OrthoDB" id="9758209at2"/>
<dbReference type="Gene3D" id="3.40.50.880">
    <property type="match status" value="1"/>
</dbReference>
<protein>
    <recommendedName>
        <fullName evidence="2">Peptidase M14 domain-containing protein</fullName>
    </recommendedName>
</protein>
<sequence length="855" mass="92333">MCALTSRWRADRLLCAGTDALRRAGHVVTEHLRGAALIGVVTMVAVLPQVAAPAAGAQPGCDAFTPPTVDRSVPAARDVLGFDLGQREVTTAESDTYLHAVSQASPNVVDGTIATSTQGRPLNYAVVGQPRWTSPAALETIGHNLNLLRDPRTPEPLAQELVRATPSVLWVAGNVHGDEESGTDASLRVLYELAARTDCTAPSILDDAIVVVLPMQNPDGHELDTRQSAAGFDLNRDWFARTQPETDGKLDKLRELPPQLYVDSHEMGSDDYFFPPNADPVYHDIGETPLNWVYDLYGPAMQASFDRFDIPYFNGSSYDLLYMGYGDTVPLTGFNAAGMTFEKNNADPIADRVREQYTAMWTTLMTAGEQNARLREQWRGEHLEAQRQGEQGELEPNQLYWQDGEITNPVPDADVKHYFLRTDDPAKAEGVQRLARRLQRMDVDVHRLAAPLSVPDHTPYGRPAGETTLPAGTLWIPLAQGQKHWVQAMLNESSYVPFPYFYDITAWSGPLLENVEGGRSGADLEPVAMPLPPQVEPEPPAARGPKTAVYQISTTDSSSVESAGWLRHWLRERHQHFGDLTAEQIAGGALDDYRTLIIPNGSDEEAAQALGPQGQAALADWVRGGGTLIGLRDGSRLASRLGLTSATYAEPTSDIPGALIRTETAPGSPLAEGVGDTAWAMYEYDFVWTAPPEATAVRFPAAGDPDWYVSGFAEGAEELHGKTAVVDENVGSGRVVLFGFDPNYRAFTNGTAHVLHNALTGPKPDTAPTARAAAQQAPAASATGRMVLTVRPEAADRVRGLLGTRSAVFDEVTAGDAVRFLVDLGGRSADEHPWARVVADQVAALGGAVVAIRVP</sequence>
<reference evidence="3 4" key="1">
    <citation type="submission" date="2019-03" db="EMBL/GenBank/DDBJ databases">
        <title>Draft genome sequences of novel Actinobacteria.</title>
        <authorList>
            <person name="Sahin N."/>
            <person name="Ay H."/>
            <person name="Saygin H."/>
        </authorList>
    </citation>
    <scope>NUCLEOTIDE SEQUENCE [LARGE SCALE GENOMIC DNA]</scope>
    <source>
        <strain evidence="3 4">16K404</strain>
    </source>
</reference>
<evidence type="ECO:0000256" key="1">
    <source>
        <dbReference type="PROSITE-ProRule" id="PRU01379"/>
    </source>
</evidence>
<dbReference type="SUPFAM" id="SSF53187">
    <property type="entry name" value="Zn-dependent exopeptidases"/>
    <property type="match status" value="1"/>
</dbReference>
<dbReference type="EMBL" id="SMKV01000039">
    <property type="protein sequence ID" value="TDC88805.1"/>
    <property type="molecule type" value="Genomic_DNA"/>
</dbReference>
<dbReference type="Proteomes" id="UP000294744">
    <property type="component" value="Unassembled WGS sequence"/>
</dbReference>
<gene>
    <name evidence="3" type="ORF">E1161_23105</name>
</gene>
<dbReference type="SUPFAM" id="SSF52317">
    <property type="entry name" value="Class I glutamine amidotransferase-like"/>
    <property type="match status" value="1"/>
</dbReference>
<keyword evidence="4" id="KW-1185">Reference proteome</keyword>
<feature type="active site" description="Proton donor/acceptor" evidence="1">
    <location>
        <position position="342"/>
    </location>
</feature>
<organism evidence="3 4">
    <name type="scientific">Saccharopolyspora aridisoli</name>
    <dbReference type="NCBI Taxonomy" id="2530385"/>
    <lineage>
        <taxon>Bacteria</taxon>
        <taxon>Bacillati</taxon>
        <taxon>Actinomycetota</taxon>
        <taxon>Actinomycetes</taxon>
        <taxon>Pseudonocardiales</taxon>
        <taxon>Pseudonocardiaceae</taxon>
        <taxon>Saccharopolyspora</taxon>
    </lineage>
</organism>
<evidence type="ECO:0000313" key="4">
    <source>
        <dbReference type="Proteomes" id="UP000294744"/>
    </source>
</evidence>
<dbReference type="Pfam" id="PF00246">
    <property type="entry name" value="Peptidase_M14"/>
    <property type="match status" value="1"/>
</dbReference>
<feature type="domain" description="Peptidase M14" evidence="2">
    <location>
        <begin position="87"/>
        <end position="367"/>
    </location>
</feature>
<dbReference type="PROSITE" id="PS52035">
    <property type="entry name" value="PEPTIDASE_M14"/>
    <property type="match status" value="1"/>
</dbReference>
<dbReference type="GO" id="GO:0008270">
    <property type="term" value="F:zinc ion binding"/>
    <property type="evidence" value="ECO:0007669"/>
    <property type="project" value="InterPro"/>
</dbReference>
<accession>A0A4V6PC68</accession>